<keyword evidence="2" id="KW-0689">Ribosomal protein</keyword>
<evidence type="ECO:0000256" key="1">
    <source>
        <dbReference type="ARBA" id="ARBA00010797"/>
    </source>
</evidence>
<dbReference type="SUPFAM" id="SSF110324">
    <property type="entry name" value="Ribosomal L27 protein-like"/>
    <property type="match status" value="1"/>
</dbReference>
<dbReference type="Pfam" id="PF01016">
    <property type="entry name" value="Ribosomal_L27"/>
    <property type="match status" value="1"/>
</dbReference>
<protein>
    <recommendedName>
        <fullName evidence="4">Large ribosomal subunit protein bL27</fullName>
    </recommendedName>
    <alternativeName>
        <fullName evidence="5">50S ribosomal protein L27</fullName>
    </alternativeName>
</protein>
<dbReference type="Gene3D" id="2.40.50.100">
    <property type="match status" value="1"/>
</dbReference>
<dbReference type="PROSITE" id="PS00831">
    <property type="entry name" value="RIBOSOMAL_L27"/>
    <property type="match status" value="1"/>
</dbReference>
<accession>A0A1F7Z087</accession>
<sequence>MSKKKAAGKLTQQKRPRPKYLGVKVSDGQEVSVGSILVRQRGTKFGAGLGVKVGRDHTLFATQNGVVKFTQKTNKKLVNIVSH</sequence>
<organism evidence="6 7">
    <name type="scientific">Candidatus Woesebacteria bacterium RIFCSPHIGHO2_02_FULL_39_13</name>
    <dbReference type="NCBI Taxonomy" id="1802505"/>
    <lineage>
        <taxon>Bacteria</taxon>
        <taxon>Candidatus Woeseibacteriota</taxon>
    </lineage>
</organism>
<dbReference type="InterPro" id="IPR018261">
    <property type="entry name" value="Ribosomal_bL27_CS"/>
</dbReference>
<dbReference type="STRING" id="1802505.A3D01_04235"/>
<evidence type="ECO:0000313" key="7">
    <source>
        <dbReference type="Proteomes" id="UP000177169"/>
    </source>
</evidence>
<dbReference type="AlphaFoldDB" id="A0A1F7Z087"/>
<dbReference type="InterPro" id="IPR001684">
    <property type="entry name" value="Ribosomal_bL27"/>
</dbReference>
<gene>
    <name evidence="6" type="ORF">A3D01_04235</name>
</gene>
<evidence type="ECO:0000313" key="6">
    <source>
        <dbReference type="EMBL" id="OGM33026.1"/>
    </source>
</evidence>
<dbReference type="GO" id="GO:0006412">
    <property type="term" value="P:translation"/>
    <property type="evidence" value="ECO:0007669"/>
    <property type="project" value="InterPro"/>
</dbReference>
<dbReference type="GO" id="GO:0022625">
    <property type="term" value="C:cytosolic large ribosomal subunit"/>
    <property type="evidence" value="ECO:0007669"/>
    <property type="project" value="TreeGrafter"/>
</dbReference>
<comment type="similarity">
    <text evidence="1">Belongs to the bacterial ribosomal protein bL27 family.</text>
</comment>
<proteinExistence type="inferred from homology"/>
<dbReference type="PANTHER" id="PTHR15893">
    <property type="entry name" value="RIBOSOMAL PROTEIN L27"/>
    <property type="match status" value="1"/>
</dbReference>
<evidence type="ECO:0000256" key="5">
    <source>
        <dbReference type="ARBA" id="ARBA00035477"/>
    </source>
</evidence>
<name>A0A1F7Z087_9BACT</name>
<evidence type="ECO:0000256" key="3">
    <source>
        <dbReference type="ARBA" id="ARBA00023274"/>
    </source>
</evidence>
<keyword evidence="3" id="KW-0687">Ribonucleoprotein</keyword>
<dbReference type="GO" id="GO:0003735">
    <property type="term" value="F:structural constituent of ribosome"/>
    <property type="evidence" value="ECO:0007669"/>
    <property type="project" value="InterPro"/>
</dbReference>
<comment type="caution">
    <text evidence="6">The sequence shown here is derived from an EMBL/GenBank/DDBJ whole genome shotgun (WGS) entry which is preliminary data.</text>
</comment>
<evidence type="ECO:0000256" key="2">
    <source>
        <dbReference type="ARBA" id="ARBA00022980"/>
    </source>
</evidence>
<dbReference type="EMBL" id="MGGR01000025">
    <property type="protein sequence ID" value="OGM33026.1"/>
    <property type="molecule type" value="Genomic_DNA"/>
</dbReference>
<evidence type="ECO:0000256" key="4">
    <source>
        <dbReference type="ARBA" id="ARBA00035175"/>
    </source>
</evidence>
<reference evidence="6 7" key="1">
    <citation type="journal article" date="2016" name="Nat. Commun.">
        <title>Thousands of microbial genomes shed light on interconnected biogeochemical processes in an aquifer system.</title>
        <authorList>
            <person name="Anantharaman K."/>
            <person name="Brown C.T."/>
            <person name="Hug L.A."/>
            <person name="Sharon I."/>
            <person name="Castelle C.J."/>
            <person name="Probst A.J."/>
            <person name="Thomas B.C."/>
            <person name="Singh A."/>
            <person name="Wilkins M.J."/>
            <person name="Karaoz U."/>
            <person name="Brodie E.L."/>
            <person name="Williams K.H."/>
            <person name="Hubbard S.S."/>
            <person name="Banfield J.F."/>
        </authorList>
    </citation>
    <scope>NUCLEOTIDE SEQUENCE [LARGE SCALE GENOMIC DNA]</scope>
</reference>
<dbReference type="PANTHER" id="PTHR15893:SF0">
    <property type="entry name" value="LARGE RIBOSOMAL SUBUNIT PROTEIN BL27M"/>
    <property type="match status" value="1"/>
</dbReference>
<dbReference type="PRINTS" id="PR00063">
    <property type="entry name" value="RIBOSOMALL27"/>
</dbReference>
<dbReference type="Proteomes" id="UP000177169">
    <property type="component" value="Unassembled WGS sequence"/>
</dbReference>